<proteinExistence type="predicted"/>
<dbReference type="EMBL" id="JARESE010000056">
    <property type="protein sequence ID" value="MDE8653218.1"/>
    <property type="molecule type" value="Genomic_DNA"/>
</dbReference>
<gene>
    <name evidence="1" type="ORF">PYV00_16070</name>
</gene>
<reference evidence="1 2" key="1">
    <citation type="submission" date="2023-03" db="EMBL/GenBank/DDBJ databases">
        <title>NovoSphingobium album sp. nov. isolated from polycyclic aromatic hydrocarbons- and heavy-metal polluted soil.</title>
        <authorList>
            <person name="Liu Z."/>
            <person name="Wang K."/>
        </authorList>
    </citation>
    <scope>NUCLEOTIDE SEQUENCE [LARGE SCALE GENOMIC DNA]</scope>
    <source>
        <strain evidence="1 2">H3SJ31-1</strain>
    </source>
</reference>
<keyword evidence="2" id="KW-1185">Reference proteome</keyword>
<evidence type="ECO:0000313" key="2">
    <source>
        <dbReference type="Proteomes" id="UP001216253"/>
    </source>
</evidence>
<organism evidence="1 2">
    <name type="scientific">Novosphingobium album</name>
    <name type="common">ex Liu et al. 2023</name>
    <dbReference type="NCBI Taxonomy" id="3031130"/>
    <lineage>
        <taxon>Bacteria</taxon>
        <taxon>Pseudomonadati</taxon>
        <taxon>Pseudomonadota</taxon>
        <taxon>Alphaproteobacteria</taxon>
        <taxon>Sphingomonadales</taxon>
        <taxon>Sphingomonadaceae</taxon>
        <taxon>Novosphingobium</taxon>
    </lineage>
</organism>
<dbReference type="RefSeq" id="WP_275229329.1">
    <property type="nucleotide sequence ID" value="NZ_JARESE010000056.1"/>
</dbReference>
<dbReference type="Proteomes" id="UP001216253">
    <property type="component" value="Unassembled WGS sequence"/>
</dbReference>
<accession>A0ABT5WTL0</accession>
<evidence type="ECO:0000313" key="1">
    <source>
        <dbReference type="EMBL" id="MDE8653218.1"/>
    </source>
</evidence>
<sequence>MNGGSLERSFDRIEAALSRILAATQKPIGDADALAARHEALKQSVANSIAALDALIAGDDA</sequence>
<comment type="caution">
    <text evidence="1">The sequence shown here is derived from an EMBL/GenBank/DDBJ whole genome shotgun (WGS) entry which is preliminary data.</text>
</comment>
<protein>
    <submittedName>
        <fullName evidence="1">Uncharacterized protein</fullName>
    </submittedName>
</protein>
<name>A0ABT5WTL0_9SPHN</name>